<sequence>MVPAYAVLFSWCFLMVHYCYGGCLPCAVVTVCGECLRRMVVMVLALGALLLWCLLMVHYSYGTAEMVNGCAALLLWCLLVVRCTVLMISRVLYCAPCFSRLQCHEVHRRVLLHHVPSK</sequence>
<evidence type="ECO:0000256" key="1">
    <source>
        <dbReference type="SAM" id="Phobius"/>
    </source>
</evidence>
<organism evidence="2 3">
    <name type="scientific">Dunaliella salina</name>
    <name type="common">Green alga</name>
    <name type="synonym">Protococcus salinus</name>
    <dbReference type="NCBI Taxonomy" id="3046"/>
    <lineage>
        <taxon>Eukaryota</taxon>
        <taxon>Viridiplantae</taxon>
        <taxon>Chlorophyta</taxon>
        <taxon>core chlorophytes</taxon>
        <taxon>Chlorophyceae</taxon>
        <taxon>CS clade</taxon>
        <taxon>Chlamydomonadales</taxon>
        <taxon>Dunaliellaceae</taxon>
        <taxon>Dunaliella</taxon>
    </lineage>
</organism>
<evidence type="ECO:0008006" key="4">
    <source>
        <dbReference type="Google" id="ProtNLM"/>
    </source>
</evidence>
<keyword evidence="1" id="KW-0472">Membrane</keyword>
<accession>A0ABQ7GW84</accession>
<evidence type="ECO:0000313" key="3">
    <source>
        <dbReference type="Proteomes" id="UP000815325"/>
    </source>
</evidence>
<feature type="transmembrane region" description="Helical" evidence="1">
    <location>
        <begin position="6"/>
        <end position="32"/>
    </location>
</feature>
<feature type="transmembrane region" description="Helical" evidence="1">
    <location>
        <begin position="39"/>
        <end position="61"/>
    </location>
</feature>
<keyword evidence="3" id="KW-1185">Reference proteome</keyword>
<keyword evidence="1" id="KW-1133">Transmembrane helix</keyword>
<feature type="transmembrane region" description="Helical" evidence="1">
    <location>
        <begin position="73"/>
        <end position="93"/>
    </location>
</feature>
<proteinExistence type="predicted"/>
<dbReference type="Proteomes" id="UP000815325">
    <property type="component" value="Unassembled WGS sequence"/>
</dbReference>
<protein>
    <recommendedName>
        <fullName evidence="4">Mucin-associated surface protein (MASP)</fullName>
    </recommendedName>
</protein>
<keyword evidence="1" id="KW-0812">Transmembrane</keyword>
<reference evidence="2" key="1">
    <citation type="submission" date="2017-08" db="EMBL/GenBank/DDBJ databases">
        <authorList>
            <person name="Polle J.E."/>
            <person name="Barry K."/>
            <person name="Cushman J."/>
            <person name="Schmutz J."/>
            <person name="Tran D."/>
            <person name="Hathwaick L.T."/>
            <person name="Yim W.C."/>
            <person name="Jenkins J."/>
            <person name="Mckie-Krisberg Z.M."/>
            <person name="Prochnik S."/>
            <person name="Lindquist E."/>
            <person name="Dockter R.B."/>
            <person name="Adam C."/>
            <person name="Molina H."/>
            <person name="Bunkerborg J."/>
            <person name="Jin E."/>
            <person name="Buchheim M."/>
            <person name="Magnuson J."/>
        </authorList>
    </citation>
    <scope>NUCLEOTIDE SEQUENCE</scope>
    <source>
        <strain evidence="2">CCAP 19/18</strain>
    </source>
</reference>
<evidence type="ECO:0000313" key="2">
    <source>
        <dbReference type="EMBL" id="KAF5838876.1"/>
    </source>
</evidence>
<gene>
    <name evidence="2" type="ORF">DUNSADRAFT_2045</name>
</gene>
<name>A0ABQ7GW84_DUNSA</name>
<comment type="caution">
    <text evidence="2">The sequence shown here is derived from an EMBL/GenBank/DDBJ whole genome shotgun (WGS) entry which is preliminary data.</text>
</comment>
<dbReference type="EMBL" id="MU069563">
    <property type="protein sequence ID" value="KAF5838876.1"/>
    <property type="molecule type" value="Genomic_DNA"/>
</dbReference>